<dbReference type="EMBL" id="QGKY02000094">
    <property type="protein sequence ID" value="KAF2601870.1"/>
    <property type="molecule type" value="Genomic_DNA"/>
</dbReference>
<feature type="region of interest" description="Disordered" evidence="1">
    <location>
        <begin position="51"/>
        <end position="82"/>
    </location>
</feature>
<dbReference type="EMBL" id="QGKW02001660">
    <property type="protein sequence ID" value="KAF2579147.1"/>
    <property type="molecule type" value="Genomic_DNA"/>
</dbReference>
<evidence type="ECO:0000313" key="4">
    <source>
        <dbReference type="Proteomes" id="UP000712281"/>
    </source>
</evidence>
<comment type="caution">
    <text evidence="2">The sequence shown here is derived from an EMBL/GenBank/DDBJ whole genome shotgun (WGS) entry which is preliminary data.</text>
</comment>
<reference evidence="2" key="1">
    <citation type="submission" date="2019-12" db="EMBL/GenBank/DDBJ databases">
        <title>Genome sequencing and annotation of Brassica cretica.</title>
        <authorList>
            <person name="Studholme D.J."/>
            <person name="Sarris P.F."/>
        </authorList>
    </citation>
    <scope>NUCLEOTIDE SEQUENCE</scope>
    <source>
        <strain evidence="2">PFS-001/15</strain>
        <strain evidence="3">PFS-102/07</strain>
        <tissue evidence="2">Leaf</tissue>
    </source>
</reference>
<protein>
    <submittedName>
        <fullName evidence="2">Uncharacterized protein</fullName>
    </submittedName>
</protein>
<evidence type="ECO:0000313" key="3">
    <source>
        <dbReference type="EMBL" id="KAF2601870.1"/>
    </source>
</evidence>
<organism evidence="2 4">
    <name type="scientific">Brassica cretica</name>
    <name type="common">Mustard</name>
    <dbReference type="NCBI Taxonomy" id="69181"/>
    <lineage>
        <taxon>Eukaryota</taxon>
        <taxon>Viridiplantae</taxon>
        <taxon>Streptophyta</taxon>
        <taxon>Embryophyta</taxon>
        <taxon>Tracheophyta</taxon>
        <taxon>Spermatophyta</taxon>
        <taxon>Magnoliopsida</taxon>
        <taxon>eudicotyledons</taxon>
        <taxon>Gunneridae</taxon>
        <taxon>Pentapetalae</taxon>
        <taxon>rosids</taxon>
        <taxon>malvids</taxon>
        <taxon>Brassicales</taxon>
        <taxon>Brassicaceae</taxon>
        <taxon>Brassiceae</taxon>
        <taxon>Brassica</taxon>
    </lineage>
</organism>
<dbReference type="AlphaFoldDB" id="A0A8S9JD08"/>
<gene>
    <name evidence="2" type="ORF">F2Q68_00001185</name>
    <name evidence="3" type="ORF">F2Q70_00028023</name>
</gene>
<proteinExistence type="predicted"/>
<accession>A0A8S9JD08</accession>
<feature type="compositionally biased region" description="Acidic residues" evidence="1">
    <location>
        <begin position="61"/>
        <end position="82"/>
    </location>
</feature>
<dbReference type="Proteomes" id="UP000712281">
    <property type="component" value="Unassembled WGS sequence"/>
</dbReference>
<evidence type="ECO:0000313" key="2">
    <source>
        <dbReference type="EMBL" id="KAF2579147.1"/>
    </source>
</evidence>
<name>A0A8S9JD08_BRACR</name>
<evidence type="ECO:0000256" key="1">
    <source>
        <dbReference type="SAM" id="MobiDB-lite"/>
    </source>
</evidence>
<sequence>MWSHLLIRRFSSVSISPQRFQVVEEETEILLLLSLLSEKFILSLKVDSLAGDESVEKTEEEKEEEDKEKEKEEESGESIDLN</sequence>